<evidence type="ECO:0000313" key="4">
    <source>
        <dbReference type="EMBL" id="ODQ68459.1"/>
    </source>
</evidence>
<keyword evidence="1" id="KW-0560">Oxidoreductase</keyword>
<dbReference type="GO" id="GO:0016616">
    <property type="term" value="F:oxidoreductase activity, acting on the CH-OH group of donors, NAD or NADP as acceptor"/>
    <property type="evidence" value="ECO:0007669"/>
    <property type="project" value="TreeGrafter"/>
</dbReference>
<dbReference type="FunFam" id="3.40.50.720:FF:000191">
    <property type="entry name" value="Methylglyoxal reductase (NADPH-dependent)"/>
    <property type="match status" value="1"/>
</dbReference>
<reference evidence="4 5" key="1">
    <citation type="journal article" date="2016" name="Proc. Natl. Acad. Sci. U.S.A.">
        <title>Comparative genomics of biotechnologically important yeasts.</title>
        <authorList>
            <person name="Riley R."/>
            <person name="Haridas S."/>
            <person name="Wolfe K.H."/>
            <person name="Lopes M.R."/>
            <person name="Hittinger C.T."/>
            <person name="Goeker M."/>
            <person name="Salamov A.A."/>
            <person name="Wisecaver J.H."/>
            <person name="Long T.M."/>
            <person name="Calvey C.H."/>
            <person name="Aerts A.L."/>
            <person name="Barry K.W."/>
            <person name="Choi C."/>
            <person name="Clum A."/>
            <person name="Coughlan A.Y."/>
            <person name="Deshpande S."/>
            <person name="Douglass A.P."/>
            <person name="Hanson S.J."/>
            <person name="Klenk H.-P."/>
            <person name="LaButti K.M."/>
            <person name="Lapidus A."/>
            <person name="Lindquist E.A."/>
            <person name="Lipzen A.M."/>
            <person name="Meier-Kolthoff J.P."/>
            <person name="Ohm R.A."/>
            <person name="Otillar R.P."/>
            <person name="Pangilinan J.L."/>
            <person name="Peng Y."/>
            <person name="Rokas A."/>
            <person name="Rosa C.A."/>
            <person name="Scheuner C."/>
            <person name="Sibirny A.A."/>
            <person name="Slot J.C."/>
            <person name="Stielow J.B."/>
            <person name="Sun H."/>
            <person name="Kurtzman C.P."/>
            <person name="Blackwell M."/>
            <person name="Grigoriev I.V."/>
            <person name="Jeffries T.W."/>
        </authorList>
    </citation>
    <scope>NUCLEOTIDE SEQUENCE [LARGE SCALE GENOMIC DNA]</scope>
    <source>
        <strain evidence="4 5">DSM 6958</strain>
    </source>
</reference>
<organism evidence="4 5">
    <name type="scientific">Nadsonia fulvescens var. elongata DSM 6958</name>
    <dbReference type="NCBI Taxonomy" id="857566"/>
    <lineage>
        <taxon>Eukaryota</taxon>
        <taxon>Fungi</taxon>
        <taxon>Dikarya</taxon>
        <taxon>Ascomycota</taxon>
        <taxon>Saccharomycotina</taxon>
        <taxon>Dipodascomycetes</taxon>
        <taxon>Dipodascales</taxon>
        <taxon>Dipodascales incertae sedis</taxon>
        <taxon>Nadsonia</taxon>
    </lineage>
</organism>
<dbReference type="STRING" id="857566.A0A1E3PSR4"/>
<proteinExistence type="inferred from homology"/>
<dbReference type="AlphaFoldDB" id="A0A1E3PSR4"/>
<dbReference type="Proteomes" id="UP000095009">
    <property type="component" value="Unassembled WGS sequence"/>
</dbReference>
<protein>
    <submittedName>
        <fullName evidence="4">Putative NADPH-dependent methylglyoxal reductase</fullName>
    </submittedName>
</protein>
<sequence>MAISEKLPVLLTGASGYLASHILDILLNHGYPVVATVRSEAKASFIANRHDSAQTSKQLQFAIVPDIVAVGAFDNVFLNHPDIYAVIHTASPFHSKIQDPIKDILDPAILGTKNVLNSILTHGSKVTKFVLTSSNAAITDPALKNDGSACFNEDSWSPVTWEQAVNDRNLTYRGSKKFAEIAAWDFARDNAADLNPEFSITTINPPMIFGPMVHDVTLNTLNESSNALYKLIKSSPPNDTSLPTQPYPIYVDVRDAALAHVLALERGDSARNKRWYVVGGYFTTQDVLDILHKHFEDQVGGKIAIGKPGQGALSLINSPKYDNSRTVEQSGLKFIPLEKTIVDLYTQFLQLEKCAKTP</sequence>
<evidence type="ECO:0000259" key="3">
    <source>
        <dbReference type="Pfam" id="PF01370"/>
    </source>
</evidence>
<dbReference type="InterPro" id="IPR050425">
    <property type="entry name" value="NAD(P)_dehydrat-like"/>
</dbReference>
<keyword evidence="5" id="KW-1185">Reference proteome</keyword>
<dbReference type="OrthoDB" id="2735536at2759"/>
<dbReference type="InterPro" id="IPR036291">
    <property type="entry name" value="NAD(P)-bd_dom_sf"/>
</dbReference>
<evidence type="ECO:0000256" key="2">
    <source>
        <dbReference type="ARBA" id="ARBA00023445"/>
    </source>
</evidence>
<dbReference type="EMBL" id="KV454406">
    <property type="protein sequence ID" value="ODQ68459.1"/>
    <property type="molecule type" value="Genomic_DNA"/>
</dbReference>
<dbReference type="PANTHER" id="PTHR10366">
    <property type="entry name" value="NAD DEPENDENT EPIMERASE/DEHYDRATASE"/>
    <property type="match status" value="1"/>
</dbReference>
<gene>
    <name evidence="4" type="ORF">NADFUDRAFT_45022</name>
</gene>
<dbReference type="Pfam" id="PF01370">
    <property type="entry name" value="Epimerase"/>
    <property type="match status" value="1"/>
</dbReference>
<feature type="domain" description="NAD-dependent epimerase/dehydratase" evidence="3">
    <location>
        <begin position="9"/>
        <end position="279"/>
    </location>
</feature>
<evidence type="ECO:0000313" key="5">
    <source>
        <dbReference type="Proteomes" id="UP000095009"/>
    </source>
</evidence>
<dbReference type="SUPFAM" id="SSF51735">
    <property type="entry name" value="NAD(P)-binding Rossmann-fold domains"/>
    <property type="match status" value="1"/>
</dbReference>
<accession>A0A1E3PSR4</accession>
<evidence type="ECO:0000256" key="1">
    <source>
        <dbReference type="ARBA" id="ARBA00023002"/>
    </source>
</evidence>
<dbReference type="Gene3D" id="3.40.50.720">
    <property type="entry name" value="NAD(P)-binding Rossmann-like Domain"/>
    <property type="match status" value="1"/>
</dbReference>
<dbReference type="PANTHER" id="PTHR10366:SF564">
    <property type="entry name" value="STEROL-4-ALPHA-CARBOXYLATE 3-DEHYDROGENASE, DECARBOXYLATING"/>
    <property type="match status" value="1"/>
</dbReference>
<comment type="similarity">
    <text evidence="2">Belongs to the NAD(P)-dependent epimerase/dehydratase family. Dihydroflavonol-4-reductase subfamily.</text>
</comment>
<name>A0A1E3PSR4_9ASCO</name>
<dbReference type="InterPro" id="IPR001509">
    <property type="entry name" value="Epimerase_deHydtase"/>
</dbReference>